<dbReference type="PANTHER" id="PTHR22602:SF0">
    <property type="entry name" value="TRANSFERASE CAF17, MITOCHONDRIAL-RELATED"/>
    <property type="match status" value="1"/>
</dbReference>
<dbReference type="eggNOG" id="COG0354">
    <property type="taxonomic scope" value="Bacteria"/>
</dbReference>
<keyword evidence="4" id="KW-1185">Reference proteome</keyword>
<gene>
    <name evidence="3" type="ordered locus">Acry_0262</name>
</gene>
<evidence type="ECO:0000259" key="2">
    <source>
        <dbReference type="Pfam" id="PF25455"/>
    </source>
</evidence>
<sequence length="275" mass="29402">MPVMTTIAYLPARGVIGIEGPDRVAFLQGLVSNDVTKAEPGRAVWSALLTPQGRYLAEFFILTDGESLLLDAPGVAVPDLIRRLSRFRLRSQVALRDRSDEFAVHAAWGGAPSAPGAIVAADPRLPAAGHRLLAPAPLAGAADETAYRAHRLALGLPDHDDLEPEKTLLMEAGFGDLHGIDWDKGCYMGQELTARTRYRGLVKRRLVPVDAEADLPAAGAITAGEREVGTLRTSLGRRGLALLRLDALDARLSLDGIALTPDIPSWMTLPETATP</sequence>
<dbReference type="SUPFAM" id="SSF103025">
    <property type="entry name" value="Folate-binding domain"/>
    <property type="match status" value="1"/>
</dbReference>
<reference evidence="3 4" key="1">
    <citation type="submission" date="2007-05" db="EMBL/GenBank/DDBJ databases">
        <title>Complete sequence of chromosome of Acidiphilium cryptum JF-5.</title>
        <authorList>
            <consortium name="US DOE Joint Genome Institute"/>
            <person name="Copeland A."/>
            <person name="Lucas S."/>
            <person name="Lapidus A."/>
            <person name="Barry K."/>
            <person name="Detter J.C."/>
            <person name="Glavina del Rio T."/>
            <person name="Hammon N."/>
            <person name="Israni S."/>
            <person name="Dalin E."/>
            <person name="Tice H."/>
            <person name="Pitluck S."/>
            <person name="Sims D."/>
            <person name="Brettin T."/>
            <person name="Bruce D."/>
            <person name="Han C."/>
            <person name="Schmutz J."/>
            <person name="Larimer F."/>
            <person name="Land M."/>
            <person name="Hauser L."/>
            <person name="Kyrpides N."/>
            <person name="Kim E."/>
            <person name="Magnuson T."/>
            <person name="Richardson P."/>
        </authorList>
    </citation>
    <scope>NUCLEOTIDE SEQUENCE [LARGE SCALE GENOMIC DNA]</scope>
    <source>
        <strain evidence="3 4">JF-5</strain>
    </source>
</reference>
<dbReference type="Pfam" id="PF25455">
    <property type="entry name" value="Beta-barrel_CAF17_C"/>
    <property type="match status" value="1"/>
</dbReference>
<dbReference type="InterPro" id="IPR027266">
    <property type="entry name" value="TrmE/GcvT-like"/>
</dbReference>
<dbReference type="Proteomes" id="UP000000245">
    <property type="component" value="Chromosome"/>
</dbReference>
<dbReference type="HOGENOM" id="CLU_007884_7_1_5"/>
<dbReference type="Gene3D" id="3.30.1360.120">
    <property type="entry name" value="Probable tRNA modification gtpase trme, domain 1"/>
    <property type="match status" value="1"/>
</dbReference>
<organism evidence="3 4">
    <name type="scientific">Acidiphilium cryptum (strain JF-5)</name>
    <dbReference type="NCBI Taxonomy" id="349163"/>
    <lineage>
        <taxon>Bacteria</taxon>
        <taxon>Pseudomonadati</taxon>
        <taxon>Pseudomonadota</taxon>
        <taxon>Alphaproteobacteria</taxon>
        <taxon>Acetobacterales</taxon>
        <taxon>Acidocellaceae</taxon>
        <taxon>Acidiphilium</taxon>
    </lineage>
</organism>
<dbReference type="PANTHER" id="PTHR22602">
    <property type="entry name" value="TRANSFERASE CAF17, MITOCHONDRIAL-RELATED"/>
    <property type="match status" value="1"/>
</dbReference>
<evidence type="ECO:0000256" key="1">
    <source>
        <dbReference type="ARBA" id="ARBA00022946"/>
    </source>
</evidence>
<dbReference type="EMBL" id="CP000697">
    <property type="protein sequence ID" value="ABQ29490.1"/>
    <property type="molecule type" value="Genomic_DNA"/>
</dbReference>
<dbReference type="STRING" id="349163.Acry_0262"/>
<accession>A5FV58</accession>
<protein>
    <submittedName>
        <fullName evidence="3">Glycine cleavage T-protein, C-terminal barrel</fullName>
    </submittedName>
</protein>
<dbReference type="Gene3D" id="2.40.30.160">
    <property type="match status" value="1"/>
</dbReference>
<feature type="domain" description="CAF17 C-terminal" evidence="2">
    <location>
        <begin position="203"/>
        <end position="268"/>
    </location>
</feature>
<name>A5FV58_ACICJ</name>
<dbReference type="AlphaFoldDB" id="A5FV58"/>
<keyword evidence="1" id="KW-0809">Transit peptide</keyword>
<proteinExistence type="predicted"/>
<dbReference type="NCBIfam" id="TIGR03317">
    <property type="entry name" value="ygfZ_signature"/>
    <property type="match status" value="1"/>
</dbReference>
<dbReference type="InterPro" id="IPR045179">
    <property type="entry name" value="YgfZ/GcvT"/>
</dbReference>
<dbReference type="RefSeq" id="WP_011941394.1">
    <property type="nucleotide sequence ID" value="NC_009484.1"/>
</dbReference>
<evidence type="ECO:0000313" key="3">
    <source>
        <dbReference type="EMBL" id="ABQ29490.1"/>
    </source>
</evidence>
<evidence type="ECO:0000313" key="4">
    <source>
        <dbReference type="Proteomes" id="UP000000245"/>
    </source>
</evidence>
<dbReference type="KEGG" id="acr:Acry_0262"/>
<dbReference type="InterPro" id="IPR057460">
    <property type="entry name" value="CAF17_C"/>
</dbReference>
<dbReference type="GO" id="GO:0016226">
    <property type="term" value="P:iron-sulfur cluster assembly"/>
    <property type="evidence" value="ECO:0007669"/>
    <property type="project" value="TreeGrafter"/>
</dbReference>
<dbReference type="InterPro" id="IPR017703">
    <property type="entry name" value="YgfZ/GCV_T_CS"/>
</dbReference>